<dbReference type="PANTHER" id="PTHR14958">
    <property type="entry name" value="POTASSIUM CHANNEL TETRAMERISATION DOMAIN CONTAINING PROTEIN"/>
    <property type="match status" value="1"/>
</dbReference>
<dbReference type="eggNOG" id="KOG2715">
    <property type="taxonomic scope" value="Eukaryota"/>
</dbReference>
<evidence type="ECO:0000313" key="3">
    <source>
        <dbReference type="Proteomes" id="UP000095282"/>
    </source>
</evidence>
<dbReference type="InterPro" id="IPR003131">
    <property type="entry name" value="T1-type_BTB"/>
</dbReference>
<dbReference type="GO" id="GO:0043161">
    <property type="term" value="P:proteasome-mediated ubiquitin-dependent protein catabolic process"/>
    <property type="evidence" value="ECO:0007669"/>
    <property type="project" value="TreeGrafter"/>
</dbReference>
<dbReference type="GO" id="GO:0005737">
    <property type="term" value="C:cytoplasm"/>
    <property type="evidence" value="ECO:0007669"/>
    <property type="project" value="TreeGrafter"/>
</dbReference>
<reference evidence="4" key="1">
    <citation type="submission" date="2016-11" db="UniProtKB">
        <authorList>
            <consortium name="WormBaseParasite"/>
        </authorList>
    </citation>
    <scope>IDENTIFICATION</scope>
</reference>
<dbReference type="CDD" id="cd18362">
    <property type="entry name" value="BTB_POZ_KCTD2-like"/>
    <property type="match status" value="1"/>
</dbReference>
<proteinExistence type="predicted"/>
<dbReference type="InterPro" id="IPR000210">
    <property type="entry name" value="BTB/POZ_dom"/>
</dbReference>
<dbReference type="WBParaSite" id="Csp11.Scaffold548.g3545.t2">
    <property type="protein sequence ID" value="Csp11.Scaffold548.g3545.t2"/>
    <property type="gene ID" value="Csp11.Scaffold548.g3545"/>
</dbReference>
<evidence type="ECO:0000259" key="2">
    <source>
        <dbReference type="PROSITE" id="PS50097"/>
    </source>
</evidence>
<evidence type="ECO:0000313" key="4">
    <source>
        <dbReference type="WBParaSite" id="Csp11.Scaffold548.g3545.t2"/>
    </source>
</evidence>
<accession>A0A1I7T8T3</accession>
<dbReference type="Gene3D" id="3.30.70.2000">
    <property type="match status" value="1"/>
</dbReference>
<name>A0A1I7T8T3_9PELO</name>
<protein>
    <submittedName>
        <fullName evidence="4">BTB domain-containing protein</fullName>
    </submittedName>
</protein>
<dbReference type="Pfam" id="PF02214">
    <property type="entry name" value="BTB_2"/>
    <property type="match status" value="1"/>
</dbReference>
<dbReference type="Gene3D" id="3.30.710.10">
    <property type="entry name" value="Potassium Channel Kv1.1, Chain A"/>
    <property type="match status" value="1"/>
</dbReference>
<dbReference type="GO" id="GO:0097602">
    <property type="term" value="F:cullin family protein binding"/>
    <property type="evidence" value="ECO:0007669"/>
    <property type="project" value="TreeGrafter"/>
</dbReference>
<dbReference type="Gene3D" id="6.10.140.750">
    <property type="match status" value="1"/>
</dbReference>
<dbReference type="GO" id="GO:0031463">
    <property type="term" value="C:Cul3-RING ubiquitin ligase complex"/>
    <property type="evidence" value="ECO:0007669"/>
    <property type="project" value="TreeGrafter"/>
</dbReference>
<feature type="region of interest" description="Disordered" evidence="1">
    <location>
        <begin position="1"/>
        <end position="39"/>
    </location>
</feature>
<dbReference type="GO" id="GO:0051260">
    <property type="term" value="P:protein homooligomerization"/>
    <property type="evidence" value="ECO:0007669"/>
    <property type="project" value="InterPro"/>
</dbReference>
<dbReference type="SUPFAM" id="SSF54695">
    <property type="entry name" value="POZ domain"/>
    <property type="match status" value="1"/>
</dbReference>
<dbReference type="STRING" id="1561998.A0A1I7T8T3"/>
<organism evidence="3 4">
    <name type="scientific">Caenorhabditis tropicalis</name>
    <dbReference type="NCBI Taxonomy" id="1561998"/>
    <lineage>
        <taxon>Eukaryota</taxon>
        <taxon>Metazoa</taxon>
        <taxon>Ecdysozoa</taxon>
        <taxon>Nematoda</taxon>
        <taxon>Chromadorea</taxon>
        <taxon>Rhabditida</taxon>
        <taxon>Rhabditina</taxon>
        <taxon>Rhabditomorpha</taxon>
        <taxon>Rhabditoidea</taxon>
        <taxon>Rhabditidae</taxon>
        <taxon>Peloderinae</taxon>
        <taxon>Caenorhabditis</taxon>
    </lineage>
</organism>
<sequence>MHTISAVTCRPRTESAPYGPSPRQSSDTEMSSSCATSTASAIDETDVRFSFQETIQAIRNMSVTTDDSANQNGVVKTNGFYYGSSSSNWVRLNVGGKVFQTTRSTLMRESGSFLYRLCQDELGLPTDKDDTGAYLIDRDPDFFSPILNYLRHGKLILNPGVSEEGILAEADFYNLPMLSQLIMDRIQDRESGLKDMTNKFVYRVLQCHEEELASVVAAMTDGWKIVQVVPITSNYSTYTAEQPQEYLCIVERECPDNGGMLEGQDRAKLLQQRARHN</sequence>
<evidence type="ECO:0000256" key="1">
    <source>
        <dbReference type="SAM" id="MobiDB-lite"/>
    </source>
</evidence>
<dbReference type="FunFam" id="3.30.710.10:FF:000005">
    <property type="entry name" value="Potassium channel tetramerization domain-containing 17"/>
    <property type="match status" value="1"/>
</dbReference>
<dbReference type="AlphaFoldDB" id="A0A1I7T8T3"/>
<dbReference type="PROSITE" id="PS50097">
    <property type="entry name" value="BTB"/>
    <property type="match status" value="1"/>
</dbReference>
<dbReference type="InterPro" id="IPR011333">
    <property type="entry name" value="SKP1/BTB/POZ_sf"/>
</dbReference>
<keyword evidence="3" id="KW-1185">Reference proteome</keyword>
<dbReference type="SMART" id="SM00225">
    <property type="entry name" value="BTB"/>
    <property type="match status" value="1"/>
</dbReference>
<dbReference type="PANTHER" id="PTHR14958:SF29">
    <property type="entry name" value="INSOMNIAC, ISOFORM B"/>
    <property type="match status" value="1"/>
</dbReference>
<feature type="domain" description="BTB" evidence="2">
    <location>
        <begin position="88"/>
        <end position="159"/>
    </location>
</feature>
<dbReference type="Proteomes" id="UP000095282">
    <property type="component" value="Unplaced"/>
</dbReference>